<reference evidence="2" key="1">
    <citation type="submission" date="2020-02" db="EMBL/GenBank/DDBJ databases">
        <authorList>
            <person name="Meier V. D."/>
        </authorList>
    </citation>
    <scope>NUCLEOTIDE SEQUENCE</scope>
    <source>
        <strain evidence="2">AVDCRST_MAG51</strain>
    </source>
</reference>
<name>A0A6J4QFH3_9BURK</name>
<sequence length="169" mass="19210">RRSAGRFAACLRQVRIRHGGQCFRHQRRRGRRRGDERQEGRCTGPEAAGAHRRLRHVRARPRHHGHGPGAGVAQGAAARRLERAGRQPLRAERSLRGPGLRREQGTRHRPGQGQRQRRRHRHRSSDRRLRLPHPGDAAARDAAARGEEGIGRAVHRRRHGGFPRSRTGL</sequence>
<organism evidence="2">
    <name type="scientific">uncultured Ramlibacter sp</name>
    <dbReference type="NCBI Taxonomy" id="260755"/>
    <lineage>
        <taxon>Bacteria</taxon>
        <taxon>Pseudomonadati</taxon>
        <taxon>Pseudomonadota</taxon>
        <taxon>Betaproteobacteria</taxon>
        <taxon>Burkholderiales</taxon>
        <taxon>Comamonadaceae</taxon>
        <taxon>Ramlibacter</taxon>
        <taxon>environmental samples</taxon>
    </lineage>
</organism>
<dbReference type="GO" id="GO:0003985">
    <property type="term" value="F:acetyl-CoA C-acetyltransferase activity"/>
    <property type="evidence" value="ECO:0007669"/>
    <property type="project" value="UniProtKB-EC"/>
</dbReference>
<dbReference type="EC" id="2.3.1.9" evidence="2"/>
<feature type="region of interest" description="Disordered" evidence="1">
    <location>
        <begin position="22"/>
        <end position="169"/>
    </location>
</feature>
<dbReference type="EMBL" id="CADCUX010000752">
    <property type="protein sequence ID" value="CAA9443448.1"/>
    <property type="molecule type" value="Genomic_DNA"/>
</dbReference>
<keyword evidence="2" id="KW-0808">Transferase</keyword>
<feature type="compositionally biased region" description="Basic and acidic residues" evidence="1">
    <location>
        <begin position="138"/>
        <end position="150"/>
    </location>
</feature>
<keyword evidence="2" id="KW-0012">Acyltransferase</keyword>
<feature type="non-terminal residue" evidence="2">
    <location>
        <position position="169"/>
    </location>
</feature>
<feature type="compositionally biased region" description="Basic residues" evidence="1">
    <location>
        <begin position="50"/>
        <end position="66"/>
    </location>
</feature>
<gene>
    <name evidence="2" type="ORF">AVDCRST_MAG51-3449</name>
</gene>
<accession>A0A6J4QFH3</accession>
<dbReference type="AlphaFoldDB" id="A0A6J4QFH3"/>
<evidence type="ECO:0000256" key="1">
    <source>
        <dbReference type="SAM" id="MobiDB-lite"/>
    </source>
</evidence>
<feature type="compositionally biased region" description="Basic residues" evidence="1">
    <location>
        <begin position="107"/>
        <end position="125"/>
    </location>
</feature>
<feature type="non-terminal residue" evidence="2">
    <location>
        <position position="1"/>
    </location>
</feature>
<evidence type="ECO:0000313" key="2">
    <source>
        <dbReference type="EMBL" id="CAA9443448.1"/>
    </source>
</evidence>
<protein>
    <submittedName>
        <fullName evidence="2">Acetyl-CoA acetyltransferase</fullName>
        <ecNumber evidence="2">2.3.1.9</ecNumber>
    </submittedName>
</protein>
<feature type="compositionally biased region" description="Basic residues" evidence="1">
    <location>
        <begin position="22"/>
        <end position="32"/>
    </location>
</feature>
<proteinExistence type="predicted"/>
<feature type="compositionally biased region" description="Basic and acidic residues" evidence="1">
    <location>
        <begin position="79"/>
        <end position="106"/>
    </location>
</feature>